<dbReference type="AlphaFoldDB" id="A0A9W7MSN1"/>
<name>A0A9W7MSN1_HIBTR</name>
<evidence type="ECO:0000256" key="1">
    <source>
        <dbReference type="SAM" id="MobiDB-lite"/>
    </source>
</evidence>
<comment type="caution">
    <text evidence="2">The sequence shown here is derived from an EMBL/GenBank/DDBJ whole genome shotgun (WGS) entry which is preliminary data.</text>
</comment>
<proteinExistence type="predicted"/>
<evidence type="ECO:0000313" key="2">
    <source>
        <dbReference type="EMBL" id="GMJ07751.1"/>
    </source>
</evidence>
<keyword evidence="3" id="KW-1185">Reference proteome</keyword>
<dbReference type="PANTHER" id="PTHR35099:SF2">
    <property type="entry name" value="OS02G0182700 PROTEIN"/>
    <property type="match status" value="1"/>
</dbReference>
<reference evidence="2" key="1">
    <citation type="submission" date="2023-05" db="EMBL/GenBank/DDBJ databases">
        <title>Genome and transcriptome analyses reveal genes involved in the formation of fine ridges on petal epidermal cells in Hibiscus trionum.</title>
        <authorList>
            <person name="Koshimizu S."/>
            <person name="Masuda S."/>
            <person name="Ishii T."/>
            <person name="Shirasu K."/>
            <person name="Hoshino A."/>
            <person name="Arita M."/>
        </authorList>
    </citation>
    <scope>NUCLEOTIDE SEQUENCE</scope>
    <source>
        <strain evidence="2">Hamamatsu line</strain>
    </source>
</reference>
<feature type="region of interest" description="Disordered" evidence="1">
    <location>
        <begin position="77"/>
        <end position="106"/>
    </location>
</feature>
<feature type="compositionally biased region" description="Low complexity" evidence="1">
    <location>
        <begin position="80"/>
        <end position="90"/>
    </location>
</feature>
<gene>
    <name evidence="2" type="ORF">HRI_004444300</name>
</gene>
<dbReference type="OrthoDB" id="1696863at2759"/>
<dbReference type="PANTHER" id="PTHR35099">
    <property type="entry name" value="OS02G0182700 PROTEIN"/>
    <property type="match status" value="1"/>
</dbReference>
<dbReference type="Proteomes" id="UP001165190">
    <property type="component" value="Unassembled WGS sequence"/>
</dbReference>
<sequence>MAVKDEWVRAAMKDDNVVAELLLRLKQAEAAIPATKRAVTTLKWGLRQLRSRATLTRCGGKRDGDFSTRCSPNTPLSWWSGGASPSAADGFEATSRPPPSRSKGTAAAVNEGIKSTTKRIRRKKTCAQLKEEENLLLKERIHLQEEIASMHATCEEQRVRNEHLKRIKLHLDLRIAKNAGETEKVLPCRSVRSIMSSPPLDSDDVDCLVLPDLNMVPGEDERSR</sequence>
<dbReference type="EMBL" id="BSYR01000048">
    <property type="protein sequence ID" value="GMJ07751.1"/>
    <property type="molecule type" value="Genomic_DNA"/>
</dbReference>
<organism evidence="2 3">
    <name type="scientific">Hibiscus trionum</name>
    <name type="common">Flower of an hour</name>
    <dbReference type="NCBI Taxonomy" id="183268"/>
    <lineage>
        <taxon>Eukaryota</taxon>
        <taxon>Viridiplantae</taxon>
        <taxon>Streptophyta</taxon>
        <taxon>Embryophyta</taxon>
        <taxon>Tracheophyta</taxon>
        <taxon>Spermatophyta</taxon>
        <taxon>Magnoliopsida</taxon>
        <taxon>eudicotyledons</taxon>
        <taxon>Gunneridae</taxon>
        <taxon>Pentapetalae</taxon>
        <taxon>rosids</taxon>
        <taxon>malvids</taxon>
        <taxon>Malvales</taxon>
        <taxon>Malvaceae</taxon>
        <taxon>Malvoideae</taxon>
        <taxon>Hibiscus</taxon>
    </lineage>
</organism>
<evidence type="ECO:0000313" key="3">
    <source>
        <dbReference type="Proteomes" id="UP001165190"/>
    </source>
</evidence>
<protein>
    <submittedName>
        <fullName evidence="2">Uncharacterized protein</fullName>
    </submittedName>
</protein>
<accession>A0A9W7MSN1</accession>